<dbReference type="Proteomes" id="UP001232445">
    <property type="component" value="Unassembled WGS sequence"/>
</dbReference>
<dbReference type="InterPro" id="IPR001279">
    <property type="entry name" value="Metallo-B-lactamas"/>
</dbReference>
<feature type="domain" description="Metallo-beta-lactamase" evidence="1">
    <location>
        <begin position="6"/>
        <end position="191"/>
    </location>
</feature>
<dbReference type="Gene3D" id="3.60.15.10">
    <property type="entry name" value="Ribonuclease Z/Hydroxyacylglutathione hydrolase-like"/>
    <property type="match status" value="1"/>
</dbReference>
<name>A0ABU0CV89_9BACI</name>
<evidence type="ECO:0000313" key="3">
    <source>
        <dbReference type="Proteomes" id="UP001232445"/>
    </source>
</evidence>
<gene>
    <name evidence="2" type="ORF">J2S00_002592</name>
</gene>
<accession>A0ABU0CV89</accession>
<dbReference type="RefSeq" id="WP_307340324.1">
    <property type="nucleotide sequence ID" value="NZ_JAUSUQ010000009.1"/>
</dbReference>
<keyword evidence="3" id="KW-1185">Reference proteome</keyword>
<dbReference type="InterPro" id="IPR036866">
    <property type="entry name" value="RibonucZ/Hydroxyglut_hydro"/>
</dbReference>
<organism evidence="2 3">
    <name type="scientific">Caldalkalibacillus uzonensis</name>
    <dbReference type="NCBI Taxonomy" id="353224"/>
    <lineage>
        <taxon>Bacteria</taxon>
        <taxon>Bacillati</taxon>
        <taxon>Bacillota</taxon>
        <taxon>Bacilli</taxon>
        <taxon>Bacillales</taxon>
        <taxon>Bacillaceae</taxon>
        <taxon>Caldalkalibacillus</taxon>
    </lineage>
</organism>
<proteinExistence type="predicted"/>
<dbReference type="Pfam" id="PF12706">
    <property type="entry name" value="Lactamase_B_2"/>
    <property type="match status" value="1"/>
</dbReference>
<dbReference type="EMBL" id="JAUSUQ010000009">
    <property type="protein sequence ID" value="MDQ0339799.1"/>
    <property type="molecule type" value="Genomic_DNA"/>
</dbReference>
<dbReference type="SUPFAM" id="SSF56281">
    <property type="entry name" value="Metallo-hydrolase/oxidoreductase"/>
    <property type="match status" value="1"/>
</dbReference>
<dbReference type="PANTHER" id="PTHR43546:SF3">
    <property type="entry name" value="UPF0173 METAL-DEPENDENT HYDROLASE MJ1163"/>
    <property type="match status" value="1"/>
</dbReference>
<dbReference type="InterPro" id="IPR050114">
    <property type="entry name" value="UPF0173_UPF0282_UlaG_hydrolase"/>
</dbReference>
<protein>
    <submittedName>
        <fullName evidence="2">L-ascorbate metabolism protein UlaG (Beta-lactamase superfamily)</fullName>
    </submittedName>
</protein>
<reference evidence="2 3" key="1">
    <citation type="submission" date="2023-07" db="EMBL/GenBank/DDBJ databases">
        <title>Genomic Encyclopedia of Type Strains, Phase IV (KMG-IV): sequencing the most valuable type-strain genomes for metagenomic binning, comparative biology and taxonomic classification.</title>
        <authorList>
            <person name="Goeker M."/>
        </authorList>
    </citation>
    <scope>NUCLEOTIDE SEQUENCE [LARGE SCALE GENOMIC DNA]</scope>
    <source>
        <strain evidence="2 3">DSM 17740</strain>
    </source>
</reference>
<sequence length="255" mass="27526">MIITKLNWAGVLVQVNETTILIDPLGDTVQNQGKPLVAQFGAPQEDIIPLTSLPRPDAILITHAHSDHFSPKTLLDTFGAEVPVFMPHDSLAMAGKAGFTKLKGLSVGETAAVGSVTVSATYSIDGFGSPQVAWIVEGEGKKIIHCGDTLWHGYWLNIAHKYGSFDVAFLPINAAILEIPGLPKQSQLPACMGPEEAVEAAYLLGVKSLIPIHYNTFHNPPYYIETENALARMHERAVTRGVGTRVLQPAETIEL</sequence>
<dbReference type="PANTHER" id="PTHR43546">
    <property type="entry name" value="UPF0173 METAL-DEPENDENT HYDROLASE MJ1163-RELATED"/>
    <property type="match status" value="1"/>
</dbReference>
<evidence type="ECO:0000259" key="1">
    <source>
        <dbReference type="SMART" id="SM00849"/>
    </source>
</evidence>
<evidence type="ECO:0000313" key="2">
    <source>
        <dbReference type="EMBL" id="MDQ0339799.1"/>
    </source>
</evidence>
<comment type="caution">
    <text evidence="2">The sequence shown here is derived from an EMBL/GenBank/DDBJ whole genome shotgun (WGS) entry which is preliminary data.</text>
</comment>
<dbReference type="SMART" id="SM00849">
    <property type="entry name" value="Lactamase_B"/>
    <property type="match status" value="1"/>
</dbReference>